<dbReference type="Proteomes" id="UP000186583">
    <property type="component" value="Unassembled WGS sequence"/>
</dbReference>
<protein>
    <recommendedName>
        <fullName evidence="5">Apple domain-containing protein</fullName>
    </recommendedName>
</protein>
<feature type="compositionally biased region" description="Polar residues" evidence="1">
    <location>
        <begin position="61"/>
        <end position="92"/>
    </location>
</feature>
<accession>A0A1Q8S864</accession>
<organism evidence="3 4">
    <name type="scientific">Colletotrichum chlorophyti</name>
    <dbReference type="NCBI Taxonomy" id="708187"/>
    <lineage>
        <taxon>Eukaryota</taxon>
        <taxon>Fungi</taxon>
        <taxon>Dikarya</taxon>
        <taxon>Ascomycota</taxon>
        <taxon>Pezizomycotina</taxon>
        <taxon>Sordariomycetes</taxon>
        <taxon>Hypocreomycetidae</taxon>
        <taxon>Glomerellales</taxon>
        <taxon>Glomerellaceae</taxon>
        <taxon>Colletotrichum</taxon>
    </lineage>
</organism>
<feature type="compositionally biased region" description="Low complexity" evidence="1">
    <location>
        <begin position="44"/>
        <end position="57"/>
    </location>
</feature>
<comment type="caution">
    <text evidence="3">The sequence shown here is derived from an EMBL/GenBank/DDBJ whole genome shotgun (WGS) entry which is preliminary data.</text>
</comment>
<dbReference type="EMBL" id="MPGH01000008">
    <property type="protein sequence ID" value="OLN97643.1"/>
    <property type="molecule type" value="Genomic_DNA"/>
</dbReference>
<feature type="transmembrane region" description="Helical" evidence="2">
    <location>
        <begin position="115"/>
        <end position="136"/>
    </location>
</feature>
<keyword evidence="2" id="KW-1133">Transmembrane helix</keyword>
<keyword evidence="2" id="KW-0812">Transmembrane</keyword>
<name>A0A1Q8S864_9PEZI</name>
<sequence>MALEKNVDGVKYLKTTPGKDEGPEVASIQDFPEVVPEQPPPEVYQPSQPSYTSSPHPESVSPIQRENSTYGSAYGSYNTTQSPYGGTRNQHTAYAPGGEPLTPTKSRTNVCGCSLIVFILSVIIAVLAVAVIGLAAGTGVEASRANDALVKLTALEATASAKVPATTTVTVTSAPTTTSFASLTNNCSNKDEKTTGTSYTTDFFGKVTFTMFCNSNAPNPPLMSLFTANFNNCMDACAAFTSYEPGFDGNATCVGVSFIPLWTTRQAAVAGTAPGNCYLKPGPQTRAGLETPNIGTECHAAIISSS</sequence>
<gene>
    <name evidence="3" type="ORF">CCHL11_01277</name>
</gene>
<reference evidence="3 4" key="1">
    <citation type="submission" date="2016-11" db="EMBL/GenBank/DDBJ databases">
        <title>Draft Genome Assembly of Colletotrichum chlorophyti a pathogen of herbaceous plants.</title>
        <authorList>
            <person name="Gan P."/>
            <person name="Narusaka M."/>
            <person name="Tsushima A."/>
            <person name="Narusaka Y."/>
            <person name="Takano Y."/>
            <person name="Shirasu K."/>
        </authorList>
    </citation>
    <scope>NUCLEOTIDE SEQUENCE [LARGE SCALE GENOMIC DNA]</scope>
    <source>
        <strain evidence="3 4">NTL11</strain>
    </source>
</reference>
<dbReference type="OrthoDB" id="5358884at2759"/>
<proteinExistence type="predicted"/>
<evidence type="ECO:0000256" key="2">
    <source>
        <dbReference type="SAM" id="Phobius"/>
    </source>
</evidence>
<keyword evidence="2" id="KW-0472">Membrane</keyword>
<evidence type="ECO:0000256" key="1">
    <source>
        <dbReference type="SAM" id="MobiDB-lite"/>
    </source>
</evidence>
<dbReference type="AlphaFoldDB" id="A0A1Q8S864"/>
<feature type="region of interest" description="Disordered" evidence="1">
    <location>
        <begin position="1"/>
        <end position="100"/>
    </location>
</feature>
<evidence type="ECO:0008006" key="5">
    <source>
        <dbReference type="Google" id="ProtNLM"/>
    </source>
</evidence>
<keyword evidence="4" id="KW-1185">Reference proteome</keyword>
<evidence type="ECO:0000313" key="3">
    <source>
        <dbReference type="EMBL" id="OLN97643.1"/>
    </source>
</evidence>
<evidence type="ECO:0000313" key="4">
    <source>
        <dbReference type="Proteomes" id="UP000186583"/>
    </source>
</evidence>